<feature type="transmembrane region" description="Helical" evidence="1">
    <location>
        <begin position="85"/>
        <end position="115"/>
    </location>
</feature>
<feature type="transmembrane region" description="Helical" evidence="1">
    <location>
        <begin position="135"/>
        <end position="161"/>
    </location>
</feature>
<keyword evidence="1" id="KW-0812">Transmembrane</keyword>
<dbReference type="PANTHER" id="PTHR39165:SF1">
    <property type="entry name" value="DUF456 DOMAIN-CONTAINING PROTEIN"/>
    <property type="match status" value="1"/>
</dbReference>
<organism evidence="2 3">
    <name type="scientific">Roseateles asaccharophilus</name>
    <dbReference type="NCBI Taxonomy" id="582607"/>
    <lineage>
        <taxon>Bacteria</taxon>
        <taxon>Pseudomonadati</taxon>
        <taxon>Pseudomonadota</taxon>
        <taxon>Betaproteobacteria</taxon>
        <taxon>Burkholderiales</taxon>
        <taxon>Sphaerotilaceae</taxon>
        <taxon>Roseateles</taxon>
    </lineage>
</organism>
<feature type="transmembrane region" description="Helical" evidence="1">
    <location>
        <begin position="12"/>
        <end position="44"/>
    </location>
</feature>
<keyword evidence="1" id="KW-1133">Transmembrane helix</keyword>
<feature type="transmembrane region" description="Helical" evidence="1">
    <location>
        <begin position="50"/>
        <end position="73"/>
    </location>
</feature>
<sequence length="162" mass="16340">MPTTDILLWTMTTLLMLGGLAGAVLPVLPGAALVLAGAVLGAWIDDFQRVGGWTLGLLVGLALLSWVLDYVAALLGAKKAGASKLALLGAAAGTIAGLMFGVVGVFVLPFVGAAIGEYIARRDHQAAARVGVATGLGLALALVAKVVIAFMMIGVFVVALLF</sequence>
<protein>
    <submittedName>
        <fullName evidence="2">Uncharacterized protein YqgC (DUF456 family)</fullName>
    </submittedName>
</protein>
<dbReference type="RefSeq" id="WP_310331058.1">
    <property type="nucleotide sequence ID" value="NZ_JAVDXV010000007.1"/>
</dbReference>
<reference evidence="2 3" key="1">
    <citation type="submission" date="2023-07" db="EMBL/GenBank/DDBJ databases">
        <title>Sorghum-associated microbial communities from plants grown in Nebraska, USA.</title>
        <authorList>
            <person name="Schachtman D."/>
        </authorList>
    </citation>
    <scope>NUCLEOTIDE SEQUENCE [LARGE SCALE GENOMIC DNA]</scope>
    <source>
        <strain evidence="2 3">BE316</strain>
    </source>
</reference>
<comment type="caution">
    <text evidence="2">The sequence shown here is derived from an EMBL/GenBank/DDBJ whole genome shotgun (WGS) entry which is preliminary data.</text>
</comment>
<proteinExistence type="predicted"/>
<gene>
    <name evidence="2" type="ORF">J2X21_003712</name>
</gene>
<evidence type="ECO:0000313" key="3">
    <source>
        <dbReference type="Proteomes" id="UP001180825"/>
    </source>
</evidence>
<keyword evidence="1" id="KW-0472">Membrane</keyword>
<name>A0ABU2ABI5_9BURK</name>
<evidence type="ECO:0000256" key="1">
    <source>
        <dbReference type="SAM" id="Phobius"/>
    </source>
</evidence>
<dbReference type="Proteomes" id="UP001180825">
    <property type="component" value="Unassembled WGS sequence"/>
</dbReference>
<dbReference type="PANTHER" id="PTHR39165">
    <property type="entry name" value="IG HYPOTHETICAL 17883"/>
    <property type="match status" value="1"/>
</dbReference>
<accession>A0ABU2ABI5</accession>
<dbReference type="Pfam" id="PF04306">
    <property type="entry name" value="DUF456"/>
    <property type="match status" value="1"/>
</dbReference>
<keyword evidence="3" id="KW-1185">Reference proteome</keyword>
<evidence type="ECO:0000313" key="2">
    <source>
        <dbReference type="EMBL" id="MDR7334556.1"/>
    </source>
</evidence>
<dbReference type="EMBL" id="JAVDXV010000007">
    <property type="protein sequence ID" value="MDR7334556.1"/>
    <property type="molecule type" value="Genomic_DNA"/>
</dbReference>
<dbReference type="InterPro" id="IPR007403">
    <property type="entry name" value="DUF456"/>
</dbReference>